<sequence>MLSISRKVDESVLLLDEEDNVIATIKIQPQRRAGRVNLGLEFDTKLKVRRAETYNNPAYQTTS</sequence>
<name>A0A5M9P5I4_9VIBR</name>
<reference evidence="1 2" key="1">
    <citation type="submission" date="2019-09" db="EMBL/GenBank/DDBJ databases">
        <title>Draft genome sequence of various Type strains from the CCUG.</title>
        <authorList>
            <person name="Pineiro-Iglesias B."/>
            <person name="Tunovic T."/>
            <person name="Unosson C."/>
            <person name="Inganas E."/>
            <person name="Ohlen M."/>
            <person name="Cardew S."/>
            <person name="Jensie-Markopoulos S."/>
            <person name="Salva-Serra F."/>
            <person name="Jaen-Luchoro D."/>
            <person name="Karlsson R."/>
            <person name="Svensson-Stadler L."/>
            <person name="Chun J."/>
            <person name="Moore E."/>
        </authorList>
    </citation>
    <scope>NUCLEOTIDE SEQUENCE [LARGE SCALE GENOMIC DNA]</scope>
    <source>
        <strain evidence="1 2">CCUG 56969T</strain>
    </source>
</reference>
<dbReference type="EMBL" id="VXJS01000001">
    <property type="protein sequence ID" value="KAA8681272.1"/>
    <property type="molecule type" value="Genomic_DNA"/>
</dbReference>
<dbReference type="Proteomes" id="UP000322521">
    <property type="component" value="Unassembled WGS sequence"/>
</dbReference>
<gene>
    <name evidence="1" type="ORF">F4W18_01620</name>
</gene>
<dbReference type="GO" id="GO:0006402">
    <property type="term" value="P:mRNA catabolic process"/>
    <property type="evidence" value="ECO:0007669"/>
    <property type="project" value="InterPro"/>
</dbReference>
<dbReference type="GO" id="GO:0003723">
    <property type="term" value="F:RNA binding"/>
    <property type="evidence" value="ECO:0007669"/>
    <property type="project" value="InterPro"/>
</dbReference>
<comment type="caution">
    <text evidence="1">The sequence shown here is derived from an EMBL/GenBank/DDBJ whole genome shotgun (WGS) entry which is preliminary data.</text>
</comment>
<evidence type="ECO:0000313" key="2">
    <source>
        <dbReference type="Proteomes" id="UP000322521"/>
    </source>
</evidence>
<protein>
    <recommendedName>
        <fullName evidence="3">Carbon storage regulator</fullName>
    </recommendedName>
</protein>
<accession>A0A5M9P5I4</accession>
<proteinExistence type="predicted"/>
<evidence type="ECO:0008006" key="3">
    <source>
        <dbReference type="Google" id="ProtNLM"/>
    </source>
</evidence>
<dbReference type="RefSeq" id="WP_086714755.1">
    <property type="nucleotide sequence ID" value="NZ_AP025493.1"/>
</dbReference>
<dbReference type="GO" id="GO:0006109">
    <property type="term" value="P:regulation of carbohydrate metabolic process"/>
    <property type="evidence" value="ECO:0007669"/>
    <property type="project" value="InterPro"/>
</dbReference>
<organism evidence="1 2">
    <name type="scientific">Vibrio gigantis</name>
    <dbReference type="NCBI Taxonomy" id="296199"/>
    <lineage>
        <taxon>Bacteria</taxon>
        <taxon>Pseudomonadati</taxon>
        <taxon>Pseudomonadota</taxon>
        <taxon>Gammaproteobacteria</taxon>
        <taxon>Vibrionales</taxon>
        <taxon>Vibrionaceae</taxon>
        <taxon>Vibrio</taxon>
    </lineage>
</organism>
<keyword evidence="2" id="KW-1185">Reference proteome</keyword>
<evidence type="ECO:0000313" key="1">
    <source>
        <dbReference type="EMBL" id="KAA8681272.1"/>
    </source>
</evidence>
<dbReference type="InterPro" id="IPR036107">
    <property type="entry name" value="CsrA_sf"/>
</dbReference>
<dbReference type="Gene3D" id="2.60.40.4380">
    <property type="entry name" value="Translational regulator CsrA"/>
    <property type="match status" value="1"/>
</dbReference>
<dbReference type="AlphaFoldDB" id="A0A5M9P5I4"/>